<dbReference type="InterPro" id="IPR011051">
    <property type="entry name" value="RmlC_Cupin_sf"/>
</dbReference>
<comment type="caution">
    <text evidence="22">The sequence shown here is derived from an EMBL/GenBank/DDBJ whole genome shotgun (WGS) entry which is preliminary data.</text>
</comment>
<dbReference type="AlphaFoldDB" id="A0A8J6L6S8"/>
<gene>
    <name evidence="22" type="ORF">GEV33_014658</name>
</gene>
<keyword evidence="15" id="KW-0413">Isomerase</keyword>
<dbReference type="PANTHER" id="PTHR10309">
    <property type="entry name" value="MANNOSE-6-PHOSPHATE ISOMERASE"/>
    <property type="match status" value="1"/>
</dbReference>
<evidence type="ECO:0000256" key="9">
    <source>
        <dbReference type="ARBA" id="ARBA00022692"/>
    </source>
</evidence>
<evidence type="ECO:0000256" key="3">
    <source>
        <dbReference type="ARBA" id="ARBA00004167"/>
    </source>
</evidence>
<keyword evidence="10" id="KW-0479">Metal-binding</keyword>
<comment type="pathway">
    <text evidence="5 18">Nucleotide-sugar biosynthesis; GDP-alpha-D-mannose biosynthesis; alpha-D-mannose 1-phosphate from D-fructose 6-phosphate: step 1/2.</text>
</comment>
<evidence type="ECO:0000259" key="21">
    <source>
        <dbReference type="Pfam" id="PF20512"/>
    </source>
</evidence>
<dbReference type="GO" id="GO:0004476">
    <property type="term" value="F:mannose-6-phosphate isomerase activity"/>
    <property type="evidence" value="ECO:0007669"/>
    <property type="project" value="UniProtKB-EC"/>
</dbReference>
<comment type="similarity">
    <text evidence="6">Belongs to the mannose-6-phosphate isomerase type 1 family.</text>
</comment>
<accession>A0A8J6L6S8</accession>
<keyword evidence="11" id="KW-0862">Zinc</keyword>
<proteinExistence type="inferred from homology"/>
<reference evidence="22" key="1">
    <citation type="journal article" date="2020" name="J Insects Food Feed">
        <title>The yellow mealworm (Tenebrio molitor) genome: a resource for the emerging insects as food and feed industry.</title>
        <authorList>
            <person name="Eriksson T."/>
            <person name="Andere A."/>
            <person name="Kelstrup H."/>
            <person name="Emery V."/>
            <person name="Picard C."/>
        </authorList>
    </citation>
    <scope>NUCLEOTIDE SEQUENCE</scope>
    <source>
        <strain evidence="22">Stoneville</strain>
        <tissue evidence="22">Whole head</tissue>
    </source>
</reference>
<dbReference type="GO" id="GO:0005975">
    <property type="term" value="P:carbohydrate metabolic process"/>
    <property type="evidence" value="ECO:0007669"/>
    <property type="project" value="InterPro"/>
</dbReference>
<dbReference type="InterPro" id="IPR001250">
    <property type="entry name" value="Man6P_Isoase-1"/>
</dbReference>
<dbReference type="GO" id="GO:0009298">
    <property type="term" value="P:GDP-mannose biosynthetic process"/>
    <property type="evidence" value="ECO:0007669"/>
    <property type="project" value="UniProtKB-UniPathway"/>
</dbReference>
<dbReference type="GO" id="GO:0005829">
    <property type="term" value="C:cytosol"/>
    <property type="evidence" value="ECO:0007669"/>
    <property type="project" value="TreeGrafter"/>
</dbReference>
<dbReference type="NCBIfam" id="TIGR00218">
    <property type="entry name" value="manA"/>
    <property type="match status" value="1"/>
</dbReference>
<keyword evidence="8" id="KW-0963">Cytoplasm</keyword>
<evidence type="ECO:0000256" key="7">
    <source>
        <dbReference type="ARBA" id="ARBA00011956"/>
    </source>
</evidence>
<evidence type="ECO:0000256" key="15">
    <source>
        <dbReference type="ARBA" id="ARBA00023235"/>
    </source>
</evidence>
<evidence type="ECO:0000256" key="4">
    <source>
        <dbReference type="ARBA" id="ARBA00004496"/>
    </source>
</evidence>
<dbReference type="GO" id="GO:0016020">
    <property type="term" value="C:membrane"/>
    <property type="evidence" value="ECO:0007669"/>
    <property type="project" value="UniProtKB-SubCell"/>
</dbReference>
<dbReference type="PROSITE" id="PS00966">
    <property type="entry name" value="PMI_I_2"/>
    <property type="match status" value="1"/>
</dbReference>
<evidence type="ECO:0000313" key="23">
    <source>
        <dbReference type="Proteomes" id="UP000719412"/>
    </source>
</evidence>
<evidence type="ECO:0000313" key="22">
    <source>
        <dbReference type="EMBL" id="KAH0808133.1"/>
    </source>
</evidence>
<dbReference type="PRINTS" id="PR00714">
    <property type="entry name" value="MAN6PISMRASE"/>
</dbReference>
<evidence type="ECO:0000256" key="6">
    <source>
        <dbReference type="ARBA" id="ARBA00010772"/>
    </source>
</evidence>
<dbReference type="PANTHER" id="PTHR10309:SF0">
    <property type="entry name" value="MANNOSE-6-PHOSPHATE ISOMERASE"/>
    <property type="match status" value="1"/>
</dbReference>
<dbReference type="Pfam" id="PF20511">
    <property type="entry name" value="PMI_typeI_cat"/>
    <property type="match status" value="1"/>
</dbReference>
<feature type="domain" description="Phosphomannose isomerase type I catalytic" evidence="20">
    <location>
        <begin position="398"/>
        <end position="540"/>
    </location>
</feature>
<dbReference type="Proteomes" id="UP000719412">
    <property type="component" value="Unassembled WGS sequence"/>
</dbReference>
<name>A0A8J6L6S8_TENMO</name>
<comment type="subcellular location">
    <subcellularLocation>
        <location evidence="4">Cytoplasm</location>
    </subcellularLocation>
    <subcellularLocation>
        <location evidence="3">Membrane</location>
        <topology evidence="3">Single-pass membrane protein</topology>
    </subcellularLocation>
</comment>
<dbReference type="CDD" id="cd07011">
    <property type="entry name" value="cupin_PMI_type_I_N"/>
    <property type="match status" value="1"/>
</dbReference>
<evidence type="ECO:0000256" key="14">
    <source>
        <dbReference type="ARBA" id="ARBA00023136"/>
    </source>
</evidence>
<comment type="catalytic activity">
    <reaction evidence="1">
        <text>D-mannose 6-phosphate = D-fructose 6-phosphate</text>
        <dbReference type="Rhea" id="RHEA:12356"/>
        <dbReference type="ChEBI" id="CHEBI:58735"/>
        <dbReference type="ChEBI" id="CHEBI:61527"/>
        <dbReference type="EC" id="5.3.1.8"/>
    </reaction>
</comment>
<dbReference type="Gene3D" id="2.60.120.10">
    <property type="entry name" value="Jelly Rolls"/>
    <property type="match status" value="2"/>
</dbReference>
<evidence type="ECO:0000256" key="13">
    <source>
        <dbReference type="ARBA" id="ARBA00023054"/>
    </source>
</evidence>
<keyword evidence="14" id="KW-0472">Membrane</keyword>
<feature type="region of interest" description="Disordered" evidence="19">
    <location>
        <begin position="275"/>
        <end position="311"/>
    </location>
</feature>
<evidence type="ECO:0000256" key="8">
    <source>
        <dbReference type="ARBA" id="ARBA00022490"/>
    </source>
</evidence>
<dbReference type="InterPro" id="IPR016305">
    <property type="entry name" value="Mannose-6-P_Isomerase"/>
</dbReference>
<keyword evidence="23" id="KW-1185">Reference proteome</keyword>
<dbReference type="GO" id="GO:0008270">
    <property type="term" value="F:zinc ion binding"/>
    <property type="evidence" value="ECO:0007669"/>
    <property type="project" value="InterPro"/>
</dbReference>
<dbReference type="EMBL" id="JABDTM020029214">
    <property type="protein sequence ID" value="KAH0808133.1"/>
    <property type="molecule type" value="Genomic_DNA"/>
</dbReference>
<evidence type="ECO:0000256" key="10">
    <source>
        <dbReference type="ARBA" id="ARBA00022723"/>
    </source>
</evidence>
<dbReference type="PROSITE" id="PS00965">
    <property type="entry name" value="PMI_I_1"/>
    <property type="match status" value="1"/>
</dbReference>
<feature type="domain" description="Phosphomannose isomerase type I helical insertion" evidence="21">
    <location>
        <begin position="563"/>
        <end position="633"/>
    </location>
</feature>
<keyword evidence="13" id="KW-0175">Coiled coil</keyword>
<evidence type="ECO:0000256" key="17">
    <source>
        <dbReference type="ARBA" id="ARBA00030762"/>
    </source>
</evidence>
<dbReference type="SUPFAM" id="SSF51182">
    <property type="entry name" value="RmlC-like cupins"/>
    <property type="match status" value="1"/>
</dbReference>
<evidence type="ECO:0000256" key="11">
    <source>
        <dbReference type="ARBA" id="ARBA00022833"/>
    </source>
</evidence>
<evidence type="ECO:0000256" key="5">
    <source>
        <dbReference type="ARBA" id="ARBA00004666"/>
    </source>
</evidence>
<protein>
    <recommendedName>
        <fullName evidence="7">mannose-6-phosphate isomerase</fullName>
        <ecNumber evidence="7">5.3.1.8</ecNumber>
    </recommendedName>
    <alternativeName>
        <fullName evidence="16">Phosphohexomutase</fullName>
    </alternativeName>
    <alternativeName>
        <fullName evidence="17">Phosphomannose isomerase</fullName>
    </alternativeName>
</protein>
<dbReference type="UniPathway" id="UPA00126">
    <property type="reaction ID" value="UER00423"/>
</dbReference>
<evidence type="ECO:0000256" key="16">
    <source>
        <dbReference type="ARBA" id="ARBA00029741"/>
    </source>
</evidence>
<keyword evidence="9" id="KW-0812">Transmembrane</keyword>
<evidence type="ECO:0000259" key="20">
    <source>
        <dbReference type="Pfam" id="PF20511"/>
    </source>
</evidence>
<keyword evidence="12" id="KW-1133">Transmembrane helix</keyword>
<dbReference type="Pfam" id="PF20512">
    <property type="entry name" value="PMI_typeI_hel"/>
    <property type="match status" value="1"/>
</dbReference>
<evidence type="ECO:0000256" key="18">
    <source>
        <dbReference type="RuleBase" id="RU004248"/>
    </source>
</evidence>
<comment type="cofactor">
    <cofactor evidence="2">
        <name>Zn(2+)</name>
        <dbReference type="ChEBI" id="CHEBI:29105"/>
    </cofactor>
</comment>
<dbReference type="InterPro" id="IPR018050">
    <property type="entry name" value="Pmannose_isomerase-type1_CS"/>
</dbReference>
<dbReference type="InterPro" id="IPR008677">
    <property type="entry name" value="MRVI1"/>
</dbReference>
<dbReference type="InterPro" id="IPR046457">
    <property type="entry name" value="PMI_typeI_cat"/>
</dbReference>
<feature type="region of interest" description="Disordered" evidence="19">
    <location>
        <begin position="190"/>
        <end position="211"/>
    </location>
</feature>
<feature type="compositionally biased region" description="Low complexity" evidence="19">
    <location>
        <begin position="294"/>
        <end position="304"/>
    </location>
</feature>
<evidence type="ECO:0000256" key="1">
    <source>
        <dbReference type="ARBA" id="ARBA00000757"/>
    </source>
</evidence>
<dbReference type="Gene3D" id="1.10.441.10">
    <property type="entry name" value="Phosphomannose Isomerase, domain 2"/>
    <property type="match status" value="1"/>
</dbReference>
<reference evidence="22" key="2">
    <citation type="submission" date="2021-08" db="EMBL/GenBank/DDBJ databases">
        <authorList>
            <person name="Eriksson T."/>
        </authorList>
    </citation>
    <scope>NUCLEOTIDE SEQUENCE</scope>
    <source>
        <strain evidence="22">Stoneville</strain>
        <tissue evidence="22">Whole head</tissue>
    </source>
</reference>
<evidence type="ECO:0000256" key="19">
    <source>
        <dbReference type="SAM" id="MobiDB-lite"/>
    </source>
</evidence>
<dbReference type="InterPro" id="IPR014710">
    <property type="entry name" value="RmlC-like_jellyroll"/>
</dbReference>
<dbReference type="InterPro" id="IPR046458">
    <property type="entry name" value="PMI_typeI_hel"/>
</dbReference>
<evidence type="ECO:0000256" key="12">
    <source>
        <dbReference type="ARBA" id="ARBA00022989"/>
    </source>
</evidence>
<evidence type="ECO:0000256" key="2">
    <source>
        <dbReference type="ARBA" id="ARBA00001947"/>
    </source>
</evidence>
<dbReference type="EC" id="5.3.1.8" evidence="7"/>
<dbReference type="Pfam" id="PF05781">
    <property type="entry name" value="MRVI1"/>
    <property type="match status" value="1"/>
</dbReference>
<sequence>MNRTEAAVDADFRRFRSMSDGATQRLPNQEPFEVFPSLPDSVLEKMGLLGNVARERLSDEELEQKFVALSLAFTIDATTVKDRCERQRRYRDQTETNLNTELERLIQKANKMQSLCIDAETTELLSALLGQIDIVMKASSHATISSERYGAVQHENRISESVGVMINHVNLLKQQRDSARRQLQYTKRVLQNSNSSETAPAQKQIATTSNGRVITKRRASIATITRPIELSKTADARKITRRTSDLSLRASSLARSSRPNRLELGVDLVKIKEGMVENEPVTNDHNSDDESNQNEDNSSLEDNSLPSVETETAPLSLRYRLLRRFRRLRNHAEERYDKWTEDGTLHEICCFCALMCFSISIIIMANILIEVTSTWPAVISMSWMSKSANLKVVLDKMELNYKIQTYAWGRKGGESKVAALHANVNKNFKIEKNVPYAELWLGTHVNGPSSLKNGDYLSKVITQHPEYLGDNVRKQFGDQLPFLFKVLSVNQALSIQAHPAKKHAEELHKQRPDIYKDPNHKPELAIALTPFEALCGFRPLPEISFFLMNIPELKKVTGDAAEKYKADTVELLKEAFKAIFATPKHVISEQLKKLLHRFQSLDANERKNQLADLIERLYRHYPDDVGCFVVYFLNYLKLEPFQAIYLGPNLPHAYLYGDCIECMACSDNVVRAGLTPKYIDVDTLCSMIIYKGETAKEKIFKPIVEDNCCQIFKPPVADFAIAQIRKMKETLDQDQ</sequence>
<organism evidence="22 23">
    <name type="scientific">Tenebrio molitor</name>
    <name type="common">Yellow mealworm beetle</name>
    <dbReference type="NCBI Taxonomy" id="7067"/>
    <lineage>
        <taxon>Eukaryota</taxon>
        <taxon>Metazoa</taxon>
        <taxon>Ecdysozoa</taxon>
        <taxon>Arthropoda</taxon>
        <taxon>Hexapoda</taxon>
        <taxon>Insecta</taxon>
        <taxon>Pterygota</taxon>
        <taxon>Neoptera</taxon>
        <taxon>Endopterygota</taxon>
        <taxon>Coleoptera</taxon>
        <taxon>Polyphaga</taxon>
        <taxon>Cucujiformia</taxon>
        <taxon>Tenebrionidae</taxon>
        <taxon>Tenebrio</taxon>
    </lineage>
</organism>